<feature type="region of interest" description="Disordered" evidence="1">
    <location>
        <begin position="43"/>
        <end position="113"/>
    </location>
</feature>
<feature type="compositionally biased region" description="Polar residues" evidence="1">
    <location>
        <begin position="57"/>
        <end position="69"/>
    </location>
</feature>
<dbReference type="EMBL" id="JADCNM010000003">
    <property type="protein sequence ID" value="KAG0490581.1"/>
    <property type="molecule type" value="Genomic_DNA"/>
</dbReference>
<comment type="caution">
    <text evidence="3">The sequence shown here is derived from an EMBL/GenBank/DDBJ whole genome shotgun (WGS) entry which is preliminary data.</text>
</comment>
<dbReference type="EMBL" id="JADCNL010000003">
    <property type="protein sequence ID" value="KAG0488817.1"/>
    <property type="molecule type" value="Genomic_DNA"/>
</dbReference>
<feature type="compositionally biased region" description="Polar residues" evidence="1">
    <location>
        <begin position="104"/>
        <end position="113"/>
    </location>
</feature>
<evidence type="ECO:0000313" key="3">
    <source>
        <dbReference type="EMBL" id="KAG0490581.1"/>
    </source>
</evidence>
<proteinExistence type="predicted"/>
<evidence type="ECO:0000313" key="5">
    <source>
        <dbReference type="Proteomes" id="UP000639772"/>
    </source>
</evidence>
<evidence type="ECO:0000313" key="2">
    <source>
        <dbReference type="EMBL" id="KAG0488817.1"/>
    </source>
</evidence>
<keyword evidence="4" id="KW-1185">Reference proteome</keyword>
<evidence type="ECO:0000256" key="1">
    <source>
        <dbReference type="SAM" id="MobiDB-lite"/>
    </source>
</evidence>
<reference evidence="4 5" key="1">
    <citation type="journal article" date="2020" name="Nat. Food">
        <title>A phased Vanilla planifolia genome enables genetic improvement of flavour and production.</title>
        <authorList>
            <person name="Hasing T."/>
            <person name="Tang H."/>
            <person name="Brym M."/>
            <person name="Khazi F."/>
            <person name="Huang T."/>
            <person name="Chambers A.H."/>
        </authorList>
    </citation>
    <scope>NUCLEOTIDE SEQUENCE [LARGE SCALE GENOMIC DNA]</scope>
    <source>
        <tissue evidence="3">Leaf</tissue>
    </source>
</reference>
<dbReference type="Proteomes" id="UP000639772">
    <property type="component" value="Chromosome 3"/>
</dbReference>
<sequence>MAFYYSQYRLVLVKPAHGILLPPTPQSGSSLVCLLPHFNPHHSSKDAPLISPKHQSKTNPRTLPHTQGPTVPPPLRPRQSHRWAAITEKRSRTNTPKYPRAISRTPSITASPP</sequence>
<protein>
    <submittedName>
        <fullName evidence="3">Uncharacterized protein</fullName>
    </submittedName>
</protein>
<evidence type="ECO:0000313" key="4">
    <source>
        <dbReference type="Proteomes" id="UP000636800"/>
    </source>
</evidence>
<organism evidence="3 5">
    <name type="scientific">Vanilla planifolia</name>
    <name type="common">Vanilla</name>
    <dbReference type="NCBI Taxonomy" id="51239"/>
    <lineage>
        <taxon>Eukaryota</taxon>
        <taxon>Viridiplantae</taxon>
        <taxon>Streptophyta</taxon>
        <taxon>Embryophyta</taxon>
        <taxon>Tracheophyta</taxon>
        <taxon>Spermatophyta</taxon>
        <taxon>Magnoliopsida</taxon>
        <taxon>Liliopsida</taxon>
        <taxon>Asparagales</taxon>
        <taxon>Orchidaceae</taxon>
        <taxon>Vanilloideae</taxon>
        <taxon>Vanilleae</taxon>
        <taxon>Vanilla</taxon>
    </lineage>
</organism>
<accession>A0A835RE46</accession>
<name>A0A835RE46_VANPL</name>
<gene>
    <name evidence="3" type="ORF">HPP92_007444</name>
    <name evidence="2" type="ORF">HPP92_007628</name>
</gene>
<dbReference type="AlphaFoldDB" id="A0A835RE46"/>
<dbReference type="Proteomes" id="UP000636800">
    <property type="component" value="Chromosome 3"/>
</dbReference>